<gene>
    <name evidence="15" type="primary">trmD</name>
    <name evidence="19" type="ORF">CYJ27_03930</name>
</gene>
<dbReference type="GO" id="GO:0002939">
    <property type="term" value="P:tRNA N1-guanine methylation"/>
    <property type="evidence" value="ECO:0007669"/>
    <property type="project" value="TreeGrafter"/>
</dbReference>
<feature type="binding site" evidence="15 16">
    <location>
        <begin position="140"/>
        <end position="145"/>
    </location>
    <ligand>
        <name>S-adenosyl-L-methionine</name>
        <dbReference type="ChEBI" id="CHEBI:59789"/>
    </ligand>
</feature>
<dbReference type="InterPro" id="IPR029028">
    <property type="entry name" value="Alpha/beta_knot_MTases"/>
</dbReference>
<dbReference type="PANTHER" id="PTHR46417:SF1">
    <property type="entry name" value="TRNA (GUANINE-N(1)-)-METHYLTRANSFERASE"/>
    <property type="match status" value="1"/>
</dbReference>
<keyword evidence="10 15" id="KW-0949">S-adenosyl-L-methionine</keyword>
<dbReference type="GO" id="GO:0005829">
    <property type="term" value="C:cytosol"/>
    <property type="evidence" value="ECO:0007669"/>
    <property type="project" value="TreeGrafter"/>
</dbReference>
<dbReference type="AlphaFoldDB" id="A0A2I1K871"/>
<dbReference type="FunFam" id="1.10.1270.20:FF:000001">
    <property type="entry name" value="tRNA (guanine-N(1)-)-methyltransferase"/>
    <property type="match status" value="1"/>
</dbReference>
<keyword evidence="7 15" id="KW-0963">Cytoplasm</keyword>
<comment type="catalytic activity">
    <reaction evidence="14 15 17">
        <text>guanosine(37) in tRNA + S-adenosyl-L-methionine = N(1)-methylguanosine(37) in tRNA + S-adenosyl-L-homocysteine + H(+)</text>
        <dbReference type="Rhea" id="RHEA:36899"/>
        <dbReference type="Rhea" id="RHEA-COMP:10145"/>
        <dbReference type="Rhea" id="RHEA-COMP:10147"/>
        <dbReference type="ChEBI" id="CHEBI:15378"/>
        <dbReference type="ChEBI" id="CHEBI:57856"/>
        <dbReference type="ChEBI" id="CHEBI:59789"/>
        <dbReference type="ChEBI" id="CHEBI:73542"/>
        <dbReference type="ChEBI" id="CHEBI:74269"/>
        <dbReference type="EC" id="2.1.1.228"/>
    </reaction>
</comment>
<evidence type="ECO:0000256" key="1">
    <source>
        <dbReference type="ARBA" id="ARBA00002634"/>
    </source>
</evidence>
<evidence type="ECO:0000256" key="15">
    <source>
        <dbReference type="HAMAP-Rule" id="MF_00605"/>
    </source>
</evidence>
<dbReference type="InterPro" id="IPR029026">
    <property type="entry name" value="tRNA_m1G_MTases_N"/>
</dbReference>
<dbReference type="NCBIfam" id="NF000648">
    <property type="entry name" value="PRK00026.1"/>
    <property type="match status" value="1"/>
</dbReference>
<organism evidence="19 20">
    <name type="scientific">Aerococcus christensenii</name>
    <dbReference type="NCBI Taxonomy" id="87541"/>
    <lineage>
        <taxon>Bacteria</taxon>
        <taxon>Bacillati</taxon>
        <taxon>Bacillota</taxon>
        <taxon>Bacilli</taxon>
        <taxon>Lactobacillales</taxon>
        <taxon>Aerococcaceae</taxon>
        <taxon>Aerococcus</taxon>
    </lineage>
</organism>
<name>A0A2I1K871_9LACT</name>
<reference evidence="19 20" key="1">
    <citation type="submission" date="2017-12" db="EMBL/GenBank/DDBJ databases">
        <title>Phylogenetic diversity of female urinary microbiome.</title>
        <authorList>
            <person name="Thomas-White K."/>
            <person name="Wolfe A.J."/>
        </authorList>
    </citation>
    <scope>NUCLEOTIDE SEQUENCE [LARGE SCALE GENOMIC DNA]</scope>
    <source>
        <strain evidence="19 20">UMB0844</strain>
    </source>
</reference>
<evidence type="ECO:0000256" key="13">
    <source>
        <dbReference type="ARBA" id="ARBA00033392"/>
    </source>
</evidence>
<keyword evidence="8 15" id="KW-0489">Methyltransferase</keyword>
<evidence type="ECO:0000256" key="8">
    <source>
        <dbReference type="ARBA" id="ARBA00022603"/>
    </source>
</evidence>
<evidence type="ECO:0000259" key="18">
    <source>
        <dbReference type="Pfam" id="PF01746"/>
    </source>
</evidence>
<dbReference type="InterPro" id="IPR023148">
    <property type="entry name" value="tRNA_m1G_MeTrfase_C_sf"/>
</dbReference>
<evidence type="ECO:0000256" key="7">
    <source>
        <dbReference type="ARBA" id="ARBA00022490"/>
    </source>
</evidence>
<dbReference type="PIRSF" id="PIRSF000386">
    <property type="entry name" value="tRNA_mtase"/>
    <property type="match status" value="1"/>
</dbReference>
<dbReference type="PANTHER" id="PTHR46417">
    <property type="entry name" value="TRNA (GUANINE-N(1)-)-METHYLTRANSFERASE"/>
    <property type="match status" value="1"/>
</dbReference>
<dbReference type="FunFam" id="3.40.1280.10:FF:000001">
    <property type="entry name" value="tRNA (guanine-N(1)-)-methyltransferase"/>
    <property type="match status" value="1"/>
</dbReference>
<evidence type="ECO:0000256" key="6">
    <source>
        <dbReference type="ARBA" id="ARBA00014679"/>
    </source>
</evidence>
<comment type="similarity">
    <text evidence="3 15 17">Belongs to the RNA methyltransferase TrmD family.</text>
</comment>
<evidence type="ECO:0000313" key="20">
    <source>
        <dbReference type="Proteomes" id="UP000234775"/>
    </source>
</evidence>
<evidence type="ECO:0000313" key="19">
    <source>
        <dbReference type="EMBL" id="PKY91829.1"/>
    </source>
</evidence>
<dbReference type="EMBL" id="PKGZ01000002">
    <property type="protein sequence ID" value="PKY91829.1"/>
    <property type="molecule type" value="Genomic_DNA"/>
</dbReference>
<dbReference type="GO" id="GO:0052906">
    <property type="term" value="F:tRNA (guanine(37)-N1)-methyltransferase activity"/>
    <property type="evidence" value="ECO:0007669"/>
    <property type="project" value="UniProtKB-UniRule"/>
</dbReference>
<evidence type="ECO:0000256" key="9">
    <source>
        <dbReference type="ARBA" id="ARBA00022679"/>
    </source>
</evidence>
<proteinExistence type="inferred from homology"/>
<evidence type="ECO:0000256" key="2">
    <source>
        <dbReference type="ARBA" id="ARBA00004496"/>
    </source>
</evidence>
<dbReference type="EC" id="2.1.1.228" evidence="5 15"/>
<evidence type="ECO:0000256" key="10">
    <source>
        <dbReference type="ARBA" id="ARBA00022691"/>
    </source>
</evidence>
<dbReference type="RefSeq" id="WP_101660093.1">
    <property type="nucleotide sequence ID" value="NZ_PKGZ01000002.1"/>
</dbReference>
<feature type="domain" description="tRNA methyltransferase TRMD/TRM10-type" evidence="18">
    <location>
        <begin position="1"/>
        <end position="231"/>
    </location>
</feature>
<dbReference type="NCBIfam" id="TIGR00088">
    <property type="entry name" value="trmD"/>
    <property type="match status" value="1"/>
</dbReference>
<comment type="subcellular location">
    <subcellularLocation>
        <location evidence="2 15 17">Cytoplasm</location>
    </subcellularLocation>
</comment>
<evidence type="ECO:0000256" key="12">
    <source>
        <dbReference type="ARBA" id="ARBA00029736"/>
    </source>
</evidence>
<accession>A0A2I1K871</accession>
<dbReference type="CDD" id="cd18080">
    <property type="entry name" value="TrmD-like"/>
    <property type="match status" value="1"/>
</dbReference>
<dbReference type="Gene3D" id="1.10.1270.20">
    <property type="entry name" value="tRNA(m1g37)methyltransferase, domain 2"/>
    <property type="match status" value="1"/>
</dbReference>
<dbReference type="Proteomes" id="UP000234775">
    <property type="component" value="Unassembled WGS sequence"/>
</dbReference>
<comment type="function">
    <text evidence="1 15 17">Specifically methylates guanosine-37 in various tRNAs.</text>
</comment>
<evidence type="ECO:0000256" key="14">
    <source>
        <dbReference type="ARBA" id="ARBA00047783"/>
    </source>
</evidence>
<evidence type="ECO:0000256" key="16">
    <source>
        <dbReference type="PIRSR" id="PIRSR000386-1"/>
    </source>
</evidence>
<comment type="subunit">
    <text evidence="4 15 17">Homodimer.</text>
</comment>
<protein>
    <recommendedName>
        <fullName evidence="6 15">tRNA (guanine-N(1)-)-methyltransferase</fullName>
        <ecNumber evidence="5 15">2.1.1.228</ecNumber>
    </recommendedName>
    <alternativeName>
        <fullName evidence="12 15">M1G-methyltransferase</fullName>
    </alternativeName>
    <alternativeName>
        <fullName evidence="13 15">tRNA [GM37] methyltransferase</fullName>
    </alternativeName>
</protein>
<dbReference type="Pfam" id="PF01746">
    <property type="entry name" value="tRNA_m1G_MT"/>
    <property type="match status" value="1"/>
</dbReference>
<keyword evidence="11 15" id="KW-0819">tRNA processing</keyword>
<keyword evidence="20" id="KW-1185">Reference proteome</keyword>
<dbReference type="HAMAP" id="MF_00605">
    <property type="entry name" value="TrmD"/>
    <property type="match status" value="1"/>
</dbReference>
<evidence type="ECO:0000256" key="4">
    <source>
        <dbReference type="ARBA" id="ARBA00011738"/>
    </source>
</evidence>
<evidence type="ECO:0000256" key="5">
    <source>
        <dbReference type="ARBA" id="ARBA00012807"/>
    </source>
</evidence>
<evidence type="ECO:0000256" key="11">
    <source>
        <dbReference type="ARBA" id="ARBA00022694"/>
    </source>
</evidence>
<evidence type="ECO:0000256" key="3">
    <source>
        <dbReference type="ARBA" id="ARBA00007630"/>
    </source>
</evidence>
<evidence type="ECO:0000256" key="17">
    <source>
        <dbReference type="RuleBase" id="RU003464"/>
    </source>
</evidence>
<keyword evidence="9 15" id="KW-0808">Transferase</keyword>
<dbReference type="SUPFAM" id="SSF75217">
    <property type="entry name" value="alpha/beta knot"/>
    <property type="match status" value="1"/>
</dbReference>
<feature type="binding site" evidence="15 16">
    <location>
        <position position="121"/>
    </location>
    <ligand>
        <name>S-adenosyl-L-methionine</name>
        <dbReference type="ChEBI" id="CHEBI:59789"/>
    </ligand>
</feature>
<dbReference type="InterPro" id="IPR016009">
    <property type="entry name" value="tRNA_MeTrfase_TRMD/TRM10"/>
</dbReference>
<comment type="caution">
    <text evidence="19">The sequence shown here is derived from an EMBL/GenBank/DDBJ whole genome shotgun (WGS) entry which is preliminary data.</text>
</comment>
<dbReference type="InterPro" id="IPR002649">
    <property type="entry name" value="tRNA_m1G_MeTrfase_TrmD"/>
</dbReference>
<sequence>MKIEVLSLFPEMFKAPMNSSILGKAQEKGVLSVHVTDFREYSENKHGHVDDYPFGGGAGMLLQVGPIHRALEALDERLVDHQLPASEKPARVILMDPSGETFTQKKAEELAQEDQLIFICGHYEGYDERIRQYVTDEISVGDFILTGGELSAMVVIDATARLLDEAVGNEASIESESFTTGLLEYPQYTRPRDFMGMSVPDVLISGDHQKIADWKRKEALRRTYQRRPDLLVNRALTSEEEEWLEEFRQEEQSKGE</sequence>
<dbReference type="Gene3D" id="3.40.1280.10">
    <property type="match status" value="1"/>
</dbReference>